<dbReference type="PANTHER" id="PTHR47027">
    <property type="entry name" value="REVERSE TRANSCRIPTASE DOMAIN-CONTAINING PROTEIN"/>
    <property type="match status" value="1"/>
</dbReference>
<dbReference type="AlphaFoldDB" id="A0A9N9XDT3"/>
<accession>A0A9N9XDT3</accession>
<proteinExistence type="predicted"/>
<reference evidence="1" key="1">
    <citation type="submission" date="2022-01" db="EMBL/GenBank/DDBJ databases">
        <authorList>
            <person name="King R."/>
        </authorList>
    </citation>
    <scope>NUCLEOTIDE SEQUENCE</scope>
</reference>
<gene>
    <name evidence="1" type="ORF">DIABBA_LOCUS8631</name>
</gene>
<protein>
    <recommendedName>
        <fullName evidence="3">Endonuclease-reverse transcriptase</fullName>
    </recommendedName>
</protein>
<dbReference type="OrthoDB" id="6761586at2759"/>
<name>A0A9N9XDT3_DIABA</name>
<keyword evidence="2" id="KW-1185">Reference proteome</keyword>
<evidence type="ECO:0000313" key="2">
    <source>
        <dbReference type="Proteomes" id="UP001153709"/>
    </source>
</evidence>
<evidence type="ECO:0000313" key="1">
    <source>
        <dbReference type="EMBL" id="CAG9835438.1"/>
    </source>
</evidence>
<dbReference type="Proteomes" id="UP001153709">
    <property type="component" value="Chromosome 5"/>
</dbReference>
<dbReference type="EMBL" id="OU898280">
    <property type="protein sequence ID" value="CAG9835438.1"/>
    <property type="molecule type" value="Genomic_DNA"/>
</dbReference>
<organism evidence="1 2">
    <name type="scientific">Diabrotica balteata</name>
    <name type="common">Banded cucumber beetle</name>
    <dbReference type="NCBI Taxonomy" id="107213"/>
    <lineage>
        <taxon>Eukaryota</taxon>
        <taxon>Metazoa</taxon>
        <taxon>Ecdysozoa</taxon>
        <taxon>Arthropoda</taxon>
        <taxon>Hexapoda</taxon>
        <taxon>Insecta</taxon>
        <taxon>Pterygota</taxon>
        <taxon>Neoptera</taxon>
        <taxon>Endopterygota</taxon>
        <taxon>Coleoptera</taxon>
        <taxon>Polyphaga</taxon>
        <taxon>Cucujiformia</taxon>
        <taxon>Chrysomeloidea</taxon>
        <taxon>Chrysomelidae</taxon>
        <taxon>Galerucinae</taxon>
        <taxon>Diabroticina</taxon>
        <taxon>Diabroticites</taxon>
        <taxon>Diabrotica</taxon>
    </lineage>
</organism>
<evidence type="ECO:0008006" key="3">
    <source>
        <dbReference type="Google" id="ProtNLM"/>
    </source>
</evidence>
<dbReference type="PANTHER" id="PTHR47027:SF25">
    <property type="entry name" value="REVERSE TRANSCRIPTASE DOMAIN-CONTAINING PROTEIN"/>
    <property type="match status" value="1"/>
</dbReference>
<sequence>MEELSCLMSKIQKTSAQYGLRLNITKTKWMLVSKTQQPPQQLILDNERIKHVDSYIYLGTTVNSNWDQAKEIRIRVEKARASFTSMKQIFTSNNLTLPLKIRVLKCYVFPVLLYGMEAWTMTVTLTKKVEAFEMWSYRHILRISWTEHVTNEEVLRRIGKEREVEISIKKKKLEYLGHVMRQNKYRVLQLIVQGKIDSRRGPGRRRHSWLQNLRQWFGLSSAELFRSAVNKVRIAMLIANVRNGKDT</sequence>